<evidence type="ECO:0000256" key="3">
    <source>
        <dbReference type="RuleBase" id="RU366011"/>
    </source>
</evidence>
<dbReference type="Gene3D" id="3.40.30.10">
    <property type="entry name" value="Glutaredoxin"/>
    <property type="match status" value="1"/>
</dbReference>
<comment type="catalytic activity">
    <reaction evidence="3">
        <text>a hydroperoxide + 2 glutathione = an alcohol + glutathione disulfide + H2O</text>
        <dbReference type="Rhea" id="RHEA:62632"/>
        <dbReference type="ChEBI" id="CHEBI:15377"/>
        <dbReference type="ChEBI" id="CHEBI:30879"/>
        <dbReference type="ChEBI" id="CHEBI:35924"/>
        <dbReference type="ChEBI" id="CHEBI:57925"/>
        <dbReference type="ChEBI" id="CHEBI:58297"/>
        <dbReference type="EC" id="1.11.1.27"/>
    </reaction>
</comment>
<dbReference type="PANTHER" id="PTHR10430:SF16">
    <property type="entry name" value="PEROXIREDOXIN-5, MITOCHONDRIAL"/>
    <property type="match status" value="1"/>
</dbReference>
<evidence type="ECO:0000313" key="4">
    <source>
        <dbReference type="EMBL" id="NEV66729.1"/>
    </source>
</evidence>
<dbReference type="Pfam" id="PF08534">
    <property type="entry name" value="Redoxin"/>
    <property type="match status" value="1"/>
</dbReference>
<comment type="similarity">
    <text evidence="3">Belongs to the peroxiredoxin family. Prx5 subfamily.</text>
</comment>
<comment type="caution">
    <text evidence="4">The sequence shown here is derived from an EMBL/GenBank/DDBJ whole genome shotgun (WGS) entry which is preliminary data.</text>
</comment>
<keyword evidence="3" id="KW-0676">Redox-active center</keyword>
<keyword evidence="1 3" id="KW-0575">Peroxidase</keyword>
<accession>A0A0C1YE54</accession>
<dbReference type="GO" id="GO:0045454">
    <property type="term" value="P:cell redox homeostasis"/>
    <property type="evidence" value="ECO:0007669"/>
    <property type="project" value="TreeGrafter"/>
</dbReference>
<dbReference type="EMBL" id="JTHE02000003">
    <property type="protein sequence ID" value="NEV66729.1"/>
    <property type="molecule type" value="Genomic_DNA"/>
</dbReference>
<keyword evidence="2 3" id="KW-0560">Oxidoreductase</keyword>
<dbReference type="PROSITE" id="PS51352">
    <property type="entry name" value="THIOREDOXIN_2"/>
    <property type="match status" value="1"/>
</dbReference>
<dbReference type="CDD" id="cd03013">
    <property type="entry name" value="PRX5_like"/>
    <property type="match status" value="1"/>
</dbReference>
<comment type="function">
    <text evidence="3">Thiol-specific peroxidase that catalyzes the reduction of hydrogen peroxide and organic hydroperoxides to water and alcohols, respectively. Plays a role in cell protection against oxidative stress by detoxifying peroxides.</text>
</comment>
<dbReference type="AlphaFoldDB" id="A0A0C1YE54"/>
<gene>
    <name evidence="4" type="ORF">QQ91_006330</name>
</gene>
<dbReference type="GO" id="GO:0042744">
    <property type="term" value="P:hydrogen peroxide catabolic process"/>
    <property type="evidence" value="ECO:0007669"/>
    <property type="project" value="TreeGrafter"/>
</dbReference>
<dbReference type="InterPro" id="IPR013766">
    <property type="entry name" value="Thioredoxin_domain"/>
</dbReference>
<dbReference type="EC" id="1.11.1.27" evidence="3"/>
<dbReference type="InterPro" id="IPR013740">
    <property type="entry name" value="Redoxin"/>
</dbReference>
<proteinExistence type="inferred from homology"/>
<reference evidence="4" key="3">
    <citation type="submission" date="2020-02" db="EMBL/GenBank/DDBJ databases">
        <authorList>
            <person name="Sarangi A.N."/>
            <person name="Ghosh S."/>
            <person name="Mukherjee M."/>
            <person name="Tripathy S."/>
        </authorList>
    </citation>
    <scope>NUCLEOTIDE SEQUENCE</scope>
    <source>
        <strain evidence="4">BDU141951</strain>
    </source>
</reference>
<dbReference type="PANTHER" id="PTHR10430">
    <property type="entry name" value="PEROXIREDOXIN"/>
    <property type="match status" value="1"/>
</dbReference>
<dbReference type="SUPFAM" id="SSF52833">
    <property type="entry name" value="Thioredoxin-like"/>
    <property type="match status" value="1"/>
</dbReference>
<dbReference type="GO" id="GO:0005737">
    <property type="term" value="C:cytoplasm"/>
    <property type="evidence" value="ECO:0007669"/>
    <property type="project" value="TreeGrafter"/>
</dbReference>
<dbReference type="GO" id="GO:0034599">
    <property type="term" value="P:cellular response to oxidative stress"/>
    <property type="evidence" value="ECO:0007669"/>
    <property type="project" value="InterPro"/>
</dbReference>
<organism evidence="4">
    <name type="scientific">Lyngbya confervoides BDU141951</name>
    <dbReference type="NCBI Taxonomy" id="1574623"/>
    <lineage>
        <taxon>Bacteria</taxon>
        <taxon>Bacillati</taxon>
        <taxon>Cyanobacteriota</taxon>
        <taxon>Cyanophyceae</taxon>
        <taxon>Oscillatoriophycideae</taxon>
        <taxon>Oscillatoriales</taxon>
        <taxon>Microcoleaceae</taxon>
        <taxon>Lyngbya</taxon>
    </lineage>
</organism>
<dbReference type="InterPro" id="IPR036249">
    <property type="entry name" value="Thioredoxin-like_sf"/>
</dbReference>
<dbReference type="InterPro" id="IPR037944">
    <property type="entry name" value="PRX5-like"/>
</dbReference>
<reference evidence="4" key="1">
    <citation type="submission" date="2014-11" db="EMBL/GenBank/DDBJ databases">
        <authorList>
            <person name="Malar M.C."/>
            <person name="Sen D."/>
            <person name="Tripathy S."/>
        </authorList>
    </citation>
    <scope>NUCLEOTIDE SEQUENCE</scope>
    <source>
        <strain evidence="4">BDU141951</strain>
    </source>
</reference>
<sequence length="186" mass="20671">MLASHEGKSIPQTTLLTFTKTGWQTISAADLFKHKTVVAFAVPGAFTSPYSPIQLLGYNEYAPIFRAHGVDEILCISVNDPFSLVAWAQAEGADQVRFIPDVTGDFTHAMGMVVDLADKGMGRRSRRYSMLVRDGTVEKMFVEPDGFETMPVVSNAETLLNYLNPDAEHPQQMTVLMHMWRTMLAV</sequence>
<name>A0A0C1YE54_9CYAN</name>
<evidence type="ECO:0000256" key="1">
    <source>
        <dbReference type="ARBA" id="ARBA00022559"/>
    </source>
</evidence>
<dbReference type="GO" id="GO:0008379">
    <property type="term" value="F:thioredoxin peroxidase activity"/>
    <property type="evidence" value="ECO:0007669"/>
    <property type="project" value="InterPro"/>
</dbReference>
<keyword evidence="3" id="KW-0049">Antioxidant</keyword>
<reference evidence="4" key="2">
    <citation type="journal article" date="2015" name="Genome Announc.">
        <title>Draft Genome Sequence of Filamentous Marine Cyanobacterium Lyngbya confervoides Strain BDU141951.</title>
        <authorList>
            <person name="Chandrababunaidu M.M."/>
            <person name="Sen D."/>
            <person name="Tripathy S."/>
        </authorList>
    </citation>
    <scope>NUCLEOTIDE SEQUENCE</scope>
    <source>
        <strain evidence="4">BDU141951</strain>
    </source>
</reference>
<protein>
    <recommendedName>
        <fullName evidence="3">Glutathione-dependent peroxiredoxin</fullName>
        <ecNumber evidence="3">1.11.1.27</ecNumber>
    </recommendedName>
</protein>
<evidence type="ECO:0000256" key="2">
    <source>
        <dbReference type="ARBA" id="ARBA00023002"/>
    </source>
</evidence>